<reference evidence="1" key="2">
    <citation type="submission" date="2019-06" db="EMBL/GenBank/DDBJ databases">
        <title>Genomics analysis of Aphanomyces spp. identifies a new class of oomycete effector associated with host adaptation.</title>
        <authorList>
            <person name="Gaulin E."/>
        </authorList>
    </citation>
    <scope>NUCLEOTIDE SEQUENCE</scope>
    <source>
        <strain evidence="1">CBS 578.67</strain>
    </source>
</reference>
<dbReference type="PANTHER" id="PTHR46586:SF3">
    <property type="entry name" value="ANKYRIN REPEAT-CONTAINING PROTEIN"/>
    <property type="match status" value="1"/>
</dbReference>
<sequence length="255" mass="28572">MQLPLHLLPFTIFQDVGPYACLHSHYALLDEVLAPWYATYAADDLHPLLALLNHLPYMRRLVAAHSVRFGRLDVLAFLDANVGIASFDDDLIDTAAYYGQLAALAFLHDRGHPGSTYFALDDALIHGHLAVADFLWTHRRGDGSSTRAWEGSAERGQLKSIQWLHEHNVWLCTPETMDRAAEAGHLDIVEYLDRVRTEGCTEMAVVLAAQAGHVDVVQYFLESRQSRHHEWKTRETVTAAYDAGQFEVVALLLSA</sequence>
<dbReference type="OrthoDB" id="58544at2759"/>
<evidence type="ECO:0000313" key="2">
    <source>
        <dbReference type="EMBL" id="VFT85616.1"/>
    </source>
</evidence>
<dbReference type="EMBL" id="VJMH01005113">
    <property type="protein sequence ID" value="KAF0700777.1"/>
    <property type="molecule type" value="Genomic_DNA"/>
</dbReference>
<gene>
    <name evidence="2" type="primary">Aste57867_8730</name>
    <name evidence="1" type="ORF">As57867_008696</name>
    <name evidence="2" type="ORF">ASTE57867_8730</name>
</gene>
<keyword evidence="3" id="KW-1185">Reference proteome</keyword>
<dbReference type="Proteomes" id="UP000332933">
    <property type="component" value="Unassembled WGS sequence"/>
</dbReference>
<dbReference type="SUPFAM" id="SSF48403">
    <property type="entry name" value="Ankyrin repeat"/>
    <property type="match status" value="1"/>
</dbReference>
<proteinExistence type="predicted"/>
<dbReference type="AlphaFoldDB" id="A0A485KLB4"/>
<evidence type="ECO:0000313" key="3">
    <source>
        <dbReference type="Proteomes" id="UP000332933"/>
    </source>
</evidence>
<dbReference type="EMBL" id="CAADRA010005134">
    <property type="protein sequence ID" value="VFT85616.1"/>
    <property type="molecule type" value="Genomic_DNA"/>
</dbReference>
<protein>
    <submittedName>
        <fullName evidence="2">Aste57867_8730 protein</fullName>
    </submittedName>
</protein>
<dbReference type="Gene3D" id="1.25.40.20">
    <property type="entry name" value="Ankyrin repeat-containing domain"/>
    <property type="match status" value="1"/>
</dbReference>
<accession>A0A485KLB4</accession>
<name>A0A485KLB4_9STRA</name>
<dbReference type="InterPro" id="IPR052050">
    <property type="entry name" value="SecEffector_AnkRepeat"/>
</dbReference>
<evidence type="ECO:0000313" key="1">
    <source>
        <dbReference type="EMBL" id="KAF0700777.1"/>
    </source>
</evidence>
<dbReference type="PANTHER" id="PTHR46586">
    <property type="entry name" value="ANKYRIN REPEAT-CONTAINING PROTEIN"/>
    <property type="match status" value="1"/>
</dbReference>
<reference evidence="2 3" key="1">
    <citation type="submission" date="2019-03" db="EMBL/GenBank/DDBJ databases">
        <authorList>
            <person name="Gaulin E."/>
            <person name="Dumas B."/>
        </authorList>
    </citation>
    <scope>NUCLEOTIDE SEQUENCE [LARGE SCALE GENOMIC DNA]</scope>
    <source>
        <strain evidence="2">CBS 568.67</strain>
    </source>
</reference>
<organism evidence="2 3">
    <name type="scientific">Aphanomyces stellatus</name>
    <dbReference type="NCBI Taxonomy" id="120398"/>
    <lineage>
        <taxon>Eukaryota</taxon>
        <taxon>Sar</taxon>
        <taxon>Stramenopiles</taxon>
        <taxon>Oomycota</taxon>
        <taxon>Saprolegniomycetes</taxon>
        <taxon>Saprolegniales</taxon>
        <taxon>Verrucalvaceae</taxon>
        <taxon>Aphanomyces</taxon>
    </lineage>
</organism>
<dbReference type="InterPro" id="IPR036770">
    <property type="entry name" value="Ankyrin_rpt-contain_sf"/>
</dbReference>